<sequence>MILLTSCSAVDNYKSELKEELKTELKSEITATLKEEFDKNNKYEIQIIDDTLLGISNFETEQPSYGGCRVEGDFKFNIKVPDNFTGDISDTEATYLIKGKEKIYSYFETFIDGKSLNGTNLYEYEENRLSTDGQLICSINSSDDIKLKSFSKKIMLFPAIKPLVK</sequence>
<name>A0A0A2AQ40_PROMR</name>
<evidence type="ECO:0000313" key="2">
    <source>
        <dbReference type="Proteomes" id="UP000030533"/>
    </source>
</evidence>
<gene>
    <name evidence="1" type="ORF">EU98_0469</name>
</gene>
<proteinExistence type="predicted"/>
<evidence type="ECO:0000313" key="1">
    <source>
        <dbReference type="EMBL" id="KGG02529.1"/>
    </source>
</evidence>
<organism evidence="1 2">
    <name type="scientific">Prochlorococcus marinus str. MIT 9314</name>
    <dbReference type="NCBI Taxonomy" id="167548"/>
    <lineage>
        <taxon>Bacteria</taxon>
        <taxon>Bacillati</taxon>
        <taxon>Cyanobacteriota</taxon>
        <taxon>Cyanophyceae</taxon>
        <taxon>Synechococcales</taxon>
        <taxon>Prochlorococcaceae</taxon>
        <taxon>Prochlorococcus</taxon>
    </lineage>
</organism>
<accession>A0A0A2AQ40</accession>
<comment type="caution">
    <text evidence="1">The sequence shown here is derived from an EMBL/GenBank/DDBJ whole genome shotgun (WGS) entry which is preliminary data.</text>
</comment>
<dbReference type="Proteomes" id="UP000030533">
    <property type="component" value="Unassembled WGS sequence"/>
</dbReference>
<dbReference type="AlphaFoldDB" id="A0A0A2AQ40"/>
<dbReference type="EMBL" id="JNAO01000004">
    <property type="protein sequence ID" value="KGG02529.1"/>
    <property type="molecule type" value="Genomic_DNA"/>
</dbReference>
<protein>
    <submittedName>
        <fullName evidence="1">Uncharacterized protein</fullName>
    </submittedName>
</protein>
<reference evidence="2" key="1">
    <citation type="journal article" date="2014" name="Sci. Data">
        <title>Genomes of diverse isolates of the marine cyanobacterium Prochlorococcus.</title>
        <authorList>
            <person name="Biller S."/>
            <person name="Berube P."/>
            <person name="Thompson J."/>
            <person name="Kelly L."/>
            <person name="Roggensack S."/>
            <person name="Awad L."/>
            <person name="Roache-Johnson K."/>
            <person name="Ding H."/>
            <person name="Giovannoni S.J."/>
            <person name="Moore L.R."/>
            <person name="Chisholm S.W."/>
        </authorList>
    </citation>
    <scope>NUCLEOTIDE SEQUENCE [LARGE SCALE GENOMIC DNA]</scope>
    <source>
        <strain evidence="2">MIT 9314</strain>
    </source>
</reference>
<dbReference type="STRING" id="167548.EU98_0469"/>